<evidence type="ECO:0000313" key="2">
    <source>
        <dbReference type="EMBL" id="VDM64238.1"/>
    </source>
</evidence>
<evidence type="ECO:0000256" key="1">
    <source>
        <dbReference type="SAM" id="MobiDB-lite"/>
    </source>
</evidence>
<feature type="compositionally biased region" description="Basic and acidic residues" evidence="1">
    <location>
        <begin position="289"/>
        <end position="305"/>
    </location>
</feature>
<feature type="region of interest" description="Disordered" evidence="1">
    <location>
        <begin position="86"/>
        <end position="116"/>
    </location>
</feature>
<feature type="compositionally biased region" description="Basic and acidic residues" evidence="1">
    <location>
        <begin position="86"/>
        <end position="103"/>
    </location>
</feature>
<feature type="compositionally biased region" description="Low complexity" evidence="1">
    <location>
        <begin position="104"/>
        <end position="115"/>
    </location>
</feature>
<feature type="compositionally biased region" description="Basic and acidic residues" evidence="1">
    <location>
        <begin position="38"/>
        <end position="56"/>
    </location>
</feature>
<reference evidence="2 3" key="2">
    <citation type="submission" date="2018-11" db="EMBL/GenBank/DDBJ databases">
        <authorList>
            <consortium name="Pathogen Informatics"/>
        </authorList>
    </citation>
    <scope>NUCLEOTIDE SEQUENCE [LARGE SCALE GENOMIC DNA]</scope>
    <source>
        <strain evidence="2 3">Costa Rica</strain>
    </source>
</reference>
<feature type="region of interest" description="Disordered" evidence="1">
    <location>
        <begin position="38"/>
        <end position="73"/>
    </location>
</feature>
<dbReference type="Proteomes" id="UP000267027">
    <property type="component" value="Unassembled WGS sequence"/>
</dbReference>
<sequence>MDGNVQQYGFPSLETLLKSYPDTFRLEGKKWYGKVTKENEDLVRSMATEKPRKRDSFSASNRGPNRVNSDFEKKCRIQENRQPLEAESKCGDYKKSDEVESGKKSSSYASKKPPSTNRVAAFSHFDRSPYFMAPSGFENQRPFHPKRDRYTFERRIKPKCCRNMASGRNVAPLCSPGLNINVDQNQLSRRFSPTSNENHMHSEENDTSDWSKEMRSVLNSIAPSGFKNQHASFTARGGYTLKRKMKHKFFCNVSSGGNVARLYPSGRNVNDNQNQPRHCSVPTSNENLMHNEENDTSDYPKEIRSGEPCTDTSEWDRFDHTRPPDKAVRNALREYLNGRNCEESEELKTAKEGCPRPEGTFCVIVVGDAFLAQEIAKVFEEVISELTVHFVDLLAILLCRNGFVRIQKVVMNQPGCRSPSSRRNPFGGISD</sequence>
<feature type="compositionally biased region" description="Polar residues" evidence="1">
    <location>
        <begin position="57"/>
        <end position="68"/>
    </location>
</feature>
<proteinExistence type="predicted"/>
<gene>
    <name evidence="2" type="ORF">ACOC_LOCUS12653</name>
</gene>
<reference evidence="4" key="1">
    <citation type="submission" date="2016-04" db="UniProtKB">
        <authorList>
            <consortium name="WormBaseParasite"/>
        </authorList>
    </citation>
    <scope>IDENTIFICATION</scope>
</reference>
<organism evidence="4">
    <name type="scientific">Angiostrongylus costaricensis</name>
    <name type="common">Nematode worm</name>
    <dbReference type="NCBI Taxonomy" id="334426"/>
    <lineage>
        <taxon>Eukaryota</taxon>
        <taxon>Metazoa</taxon>
        <taxon>Ecdysozoa</taxon>
        <taxon>Nematoda</taxon>
        <taxon>Chromadorea</taxon>
        <taxon>Rhabditida</taxon>
        <taxon>Rhabditina</taxon>
        <taxon>Rhabditomorpha</taxon>
        <taxon>Strongyloidea</taxon>
        <taxon>Metastrongylidae</taxon>
        <taxon>Angiostrongylus</taxon>
    </lineage>
</organism>
<dbReference type="AlphaFoldDB" id="A0A158PMF0"/>
<dbReference type="EMBL" id="UYYA01005147">
    <property type="protein sequence ID" value="VDM64238.1"/>
    <property type="molecule type" value="Genomic_DNA"/>
</dbReference>
<evidence type="ECO:0000313" key="3">
    <source>
        <dbReference type="Proteomes" id="UP000267027"/>
    </source>
</evidence>
<protein>
    <submittedName>
        <fullName evidence="4">HTH OST-type domain-containing protein</fullName>
    </submittedName>
</protein>
<keyword evidence="3" id="KW-1185">Reference proteome</keyword>
<feature type="region of interest" description="Disordered" evidence="1">
    <location>
        <begin position="282"/>
        <end position="322"/>
    </location>
</feature>
<accession>A0A158PMF0</accession>
<evidence type="ECO:0000313" key="4">
    <source>
        <dbReference type="WBParaSite" id="ACOC_0001265201-mRNA-1"/>
    </source>
</evidence>
<dbReference type="WBParaSite" id="ACOC_0001265201-mRNA-1">
    <property type="protein sequence ID" value="ACOC_0001265201-mRNA-1"/>
    <property type="gene ID" value="ACOC_0001265201"/>
</dbReference>
<dbReference type="OrthoDB" id="5908990at2759"/>
<name>A0A158PMF0_ANGCS</name>